<dbReference type="PROSITE" id="PS51034">
    <property type="entry name" value="ZP_2"/>
    <property type="match status" value="1"/>
</dbReference>
<dbReference type="SMART" id="SM00241">
    <property type="entry name" value="ZP"/>
    <property type="match status" value="1"/>
</dbReference>
<dbReference type="InterPro" id="IPR001507">
    <property type="entry name" value="ZP_dom"/>
</dbReference>
<feature type="compositionally biased region" description="Low complexity" evidence="1">
    <location>
        <begin position="402"/>
        <end position="411"/>
    </location>
</feature>
<dbReference type="FunCoup" id="W5JR73">
    <property type="interactions" value="21"/>
</dbReference>
<reference evidence="4" key="4">
    <citation type="submission" date="2015-06" db="UniProtKB">
        <authorList>
            <consortium name="EnsemblMetazoa"/>
        </authorList>
    </citation>
    <scope>IDENTIFICATION</scope>
</reference>
<reference evidence="3 5" key="1">
    <citation type="journal article" date="2010" name="BMC Genomics">
        <title>Combination of measures distinguishes pre-miRNAs from other stem-loops in the genome of the newly sequenced Anopheles darlingi.</title>
        <authorList>
            <person name="Mendes N.D."/>
            <person name="Freitas A.T."/>
            <person name="Vasconcelos A.T."/>
            <person name="Sagot M.F."/>
        </authorList>
    </citation>
    <scope>NUCLEOTIDE SEQUENCE</scope>
</reference>
<feature type="domain" description="ZP" evidence="2">
    <location>
        <begin position="51"/>
        <end position="315"/>
    </location>
</feature>
<dbReference type="Proteomes" id="UP000000673">
    <property type="component" value="Unassembled WGS sequence"/>
</dbReference>
<dbReference type="EMBL" id="ADMH02000413">
    <property type="protein sequence ID" value="ETN66631.1"/>
    <property type="molecule type" value="Genomic_DNA"/>
</dbReference>
<sequence length="474" mass="52466">MFDIAPECMAQRIAHWWPGADSAPCRTAGRYADYAFLGQRRSADLARCKVTCTDETMRVDIALPSSNVSNDRVYLEGMKGYPNPLCQPKITENLATFELSLKNIYDCGVTRVINHITGNKVFYHRIIVEEEDQNTSSSSSSSSSSKEAVSVKCIVANPEFNVPHGIVKRDILPAGFAETEDFNETEIITNAPEPKLNMAIRLGDKLVSGDLNVSPGAHLQMEIALDEKSAPIYGLGVNYMLVTDTKNQAETIIFNGCSVDPFLFENFNTVEGDVLAAKFRAFKFPDSTYVQFQSTVNVCVDRCKGVICTNGQTAFGRRKRREINQSPADPNKVYEVTMTTFIKVNYDENADQNAVSEIDQKIRQLKLTNQKLARNSRAGNVFESIHEAPRPQNVAGQTESITTPASAAPSADNEDAKVEETIVFREVITRKEASYNSDDDLASGSGPSFRRRMSFSLELSLLALLAGVVLHFRH</sequence>
<evidence type="ECO:0000256" key="1">
    <source>
        <dbReference type="SAM" id="MobiDB-lite"/>
    </source>
</evidence>
<protein>
    <recommendedName>
        <fullName evidence="2">ZP domain-containing protein</fullName>
    </recommendedName>
</protein>
<dbReference type="EnsemblMetazoa" id="ADAC001567-RA">
    <property type="protein sequence ID" value="ADAC001567-PA"/>
    <property type="gene ID" value="ADAC001567"/>
</dbReference>
<name>W5JR73_ANODA</name>
<evidence type="ECO:0000259" key="2">
    <source>
        <dbReference type="PROSITE" id="PS51034"/>
    </source>
</evidence>
<dbReference type="VEuPathDB" id="VectorBase:ADAR2_008745"/>
<feature type="region of interest" description="Disordered" evidence="1">
    <location>
        <begin position="388"/>
        <end position="415"/>
    </location>
</feature>
<dbReference type="PANTHER" id="PTHR47327:SF7">
    <property type="entry name" value="GH08941P"/>
    <property type="match status" value="1"/>
</dbReference>
<keyword evidence="5" id="KW-1185">Reference proteome</keyword>
<dbReference type="InterPro" id="IPR055355">
    <property type="entry name" value="ZP-C"/>
</dbReference>
<dbReference type="HOGENOM" id="CLU_045734_1_0_1"/>
<gene>
    <name evidence="3" type="ORF">AND_001567</name>
</gene>
<dbReference type="STRING" id="43151.W5JR73"/>
<evidence type="ECO:0000313" key="5">
    <source>
        <dbReference type="Proteomes" id="UP000000673"/>
    </source>
</evidence>
<accession>W5JR73</accession>
<dbReference type="VEuPathDB" id="VectorBase:ADAC001567"/>
<evidence type="ECO:0000313" key="4">
    <source>
        <dbReference type="EnsemblMetazoa" id="ADAC001567-PA"/>
    </source>
</evidence>
<dbReference type="GO" id="GO:0009653">
    <property type="term" value="P:anatomical structure morphogenesis"/>
    <property type="evidence" value="ECO:0007669"/>
    <property type="project" value="TreeGrafter"/>
</dbReference>
<dbReference type="InterPro" id="IPR052774">
    <property type="entry name" value="Celegans_DevNeuronal_Protein"/>
</dbReference>
<dbReference type="PANTHER" id="PTHR47327">
    <property type="entry name" value="FI18240P1-RELATED"/>
    <property type="match status" value="1"/>
</dbReference>
<reference evidence="3" key="2">
    <citation type="submission" date="2010-05" db="EMBL/GenBank/DDBJ databases">
        <authorList>
            <person name="Almeida L.G."/>
            <person name="Nicolas M.F."/>
            <person name="Souza R.C."/>
            <person name="Vasconcelos A.T.R."/>
        </authorList>
    </citation>
    <scope>NUCLEOTIDE SEQUENCE</scope>
</reference>
<dbReference type="eggNOG" id="ENOG502QRY7">
    <property type="taxonomic scope" value="Eukaryota"/>
</dbReference>
<organism evidence="3">
    <name type="scientific">Anopheles darlingi</name>
    <name type="common">Mosquito</name>
    <dbReference type="NCBI Taxonomy" id="43151"/>
    <lineage>
        <taxon>Eukaryota</taxon>
        <taxon>Metazoa</taxon>
        <taxon>Ecdysozoa</taxon>
        <taxon>Arthropoda</taxon>
        <taxon>Hexapoda</taxon>
        <taxon>Insecta</taxon>
        <taxon>Pterygota</taxon>
        <taxon>Neoptera</taxon>
        <taxon>Endopterygota</taxon>
        <taxon>Diptera</taxon>
        <taxon>Nematocera</taxon>
        <taxon>Culicoidea</taxon>
        <taxon>Culicidae</taxon>
        <taxon>Anophelinae</taxon>
        <taxon>Anopheles</taxon>
    </lineage>
</organism>
<dbReference type="OMA" id="RSMEQTP"/>
<dbReference type="AlphaFoldDB" id="W5JR73"/>
<evidence type="ECO:0000313" key="3">
    <source>
        <dbReference type="EMBL" id="ETN66631.1"/>
    </source>
</evidence>
<reference evidence="3" key="3">
    <citation type="journal article" date="2013" name="Nucleic Acids Res.">
        <title>The genome of Anopheles darlingi, the main neotropical malaria vector.</title>
        <authorList>
            <person name="Marinotti O."/>
            <person name="Cerqueira G.C."/>
            <person name="de Almeida L.G."/>
            <person name="Ferro M.I."/>
            <person name="Loreto E.L."/>
            <person name="Zaha A."/>
            <person name="Teixeira S.M."/>
            <person name="Wespiser A.R."/>
            <person name="Almeida E Silva A."/>
            <person name="Schlindwein A.D."/>
            <person name="Pacheco A.C."/>
            <person name="Silva A.L."/>
            <person name="Graveley B.R."/>
            <person name="Walenz B.P."/>
            <person name="Lima Bde A."/>
            <person name="Ribeiro C.A."/>
            <person name="Nunes-Silva C.G."/>
            <person name="de Carvalho C.R."/>
            <person name="Soares C.M."/>
            <person name="de Menezes C.B."/>
            <person name="Matiolli C."/>
            <person name="Caffrey D."/>
            <person name="Araujo D.A."/>
            <person name="de Oliveira D.M."/>
            <person name="Golenbock D."/>
            <person name="Grisard E.C."/>
            <person name="Fantinatti-Garboggini F."/>
            <person name="de Carvalho F.M."/>
            <person name="Barcellos F.G."/>
            <person name="Prosdocimi F."/>
            <person name="May G."/>
            <person name="Azevedo Junior G.M."/>
            <person name="Guimaraes G.M."/>
            <person name="Goldman G.H."/>
            <person name="Padilha I.Q."/>
            <person name="Batista Jda S."/>
            <person name="Ferro J.A."/>
            <person name="Ribeiro J.M."/>
            <person name="Fietto J.L."/>
            <person name="Dabbas K.M."/>
            <person name="Cerdeira L."/>
            <person name="Agnez-Lima L.F."/>
            <person name="Brocchi M."/>
            <person name="de Carvalho M.O."/>
            <person name="Teixeira Mde M."/>
            <person name="Diniz Maia Mde M."/>
            <person name="Goldman M.H."/>
            <person name="Cruz Schneider M.P."/>
            <person name="Felipe M.S."/>
            <person name="Hungria M."/>
            <person name="Nicolas M.F."/>
            <person name="Pereira M."/>
            <person name="Montes M.A."/>
            <person name="Cantao M.E."/>
            <person name="Vincentz M."/>
            <person name="Rafael M.S."/>
            <person name="Silverman N."/>
            <person name="Stoco P.H."/>
            <person name="Souza R.C."/>
            <person name="Vicentini R."/>
            <person name="Gazzinelli R.T."/>
            <person name="Neves Rde O."/>
            <person name="Silva R."/>
            <person name="Astolfi-Filho S."/>
            <person name="Maciel T.E."/>
            <person name="Urmenyi T.P."/>
            <person name="Tadei W.P."/>
            <person name="Camargo E.P."/>
            <person name="de Vasconcelos A.T."/>
        </authorList>
    </citation>
    <scope>NUCLEOTIDE SEQUENCE</scope>
</reference>
<dbReference type="Pfam" id="PF00100">
    <property type="entry name" value="Zona_pellucida"/>
    <property type="match status" value="1"/>
</dbReference>
<proteinExistence type="predicted"/>